<dbReference type="Proteomes" id="UP000838878">
    <property type="component" value="Chromosome 2"/>
</dbReference>
<feature type="region of interest" description="Disordered" evidence="1">
    <location>
        <begin position="40"/>
        <end position="75"/>
    </location>
</feature>
<keyword evidence="2" id="KW-1133">Transmembrane helix</keyword>
<keyword evidence="2" id="KW-0472">Membrane</keyword>
<evidence type="ECO:0000313" key="4">
    <source>
        <dbReference type="Proteomes" id="UP000838878"/>
    </source>
</evidence>
<accession>A0A8J9YCQ4</accession>
<feature type="transmembrane region" description="Helical" evidence="2">
    <location>
        <begin position="15"/>
        <end position="32"/>
    </location>
</feature>
<proteinExistence type="predicted"/>
<sequence>MLVYKEAEEQCLQKIIGYGTIMFLLLYVLRFIKYLGKRNKDTENDRRTAQNSHVTINADPGTDEKITKNRQRKRRRHKYIPEQWLAKDDPCSCHEFEDYE</sequence>
<keyword evidence="4" id="KW-1185">Reference proteome</keyword>
<keyword evidence="2" id="KW-0812">Transmembrane</keyword>
<protein>
    <submittedName>
        <fullName evidence="3">Uncharacterized protein</fullName>
    </submittedName>
</protein>
<gene>
    <name evidence="3" type="ORF">BINO364_LOCUS7608</name>
</gene>
<evidence type="ECO:0000256" key="2">
    <source>
        <dbReference type="SAM" id="Phobius"/>
    </source>
</evidence>
<organism evidence="3 4">
    <name type="scientific">Brenthis ino</name>
    <name type="common">lesser marbled fritillary</name>
    <dbReference type="NCBI Taxonomy" id="405034"/>
    <lineage>
        <taxon>Eukaryota</taxon>
        <taxon>Metazoa</taxon>
        <taxon>Ecdysozoa</taxon>
        <taxon>Arthropoda</taxon>
        <taxon>Hexapoda</taxon>
        <taxon>Insecta</taxon>
        <taxon>Pterygota</taxon>
        <taxon>Neoptera</taxon>
        <taxon>Endopterygota</taxon>
        <taxon>Lepidoptera</taxon>
        <taxon>Glossata</taxon>
        <taxon>Ditrysia</taxon>
        <taxon>Papilionoidea</taxon>
        <taxon>Nymphalidae</taxon>
        <taxon>Heliconiinae</taxon>
        <taxon>Argynnini</taxon>
        <taxon>Brenthis</taxon>
    </lineage>
</organism>
<evidence type="ECO:0000256" key="1">
    <source>
        <dbReference type="SAM" id="MobiDB-lite"/>
    </source>
</evidence>
<dbReference type="AlphaFoldDB" id="A0A8J9YCQ4"/>
<feature type="non-terminal residue" evidence="3">
    <location>
        <position position="100"/>
    </location>
</feature>
<dbReference type="EMBL" id="OV170222">
    <property type="protein sequence ID" value="CAH0721516.1"/>
    <property type="molecule type" value="Genomic_DNA"/>
</dbReference>
<dbReference type="OrthoDB" id="7324478at2759"/>
<reference evidence="3" key="1">
    <citation type="submission" date="2021-12" db="EMBL/GenBank/DDBJ databases">
        <authorList>
            <person name="Martin H S."/>
        </authorList>
    </citation>
    <scope>NUCLEOTIDE SEQUENCE</scope>
</reference>
<evidence type="ECO:0000313" key="3">
    <source>
        <dbReference type="EMBL" id="CAH0721516.1"/>
    </source>
</evidence>
<name>A0A8J9YCQ4_9NEOP</name>